<dbReference type="RefSeq" id="WP_091710266.1">
    <property type="nucleotide sequence ID" value="NZ_FNCA01000006.1"/>
</dbReference>
<organism evidence="9 10">
    <name type="scientific">Methanolobus vulcani</name>
    <dbReference type="NCBI Taxonomy" id="38026"/>
    <lineage>
        <taxon>Archaea</taxon>
        <taxon>Methanobacteriati</taxon>
        <taxon>Methanobacteriota</taxon>
        <taxon>Stenosarchaea group</taxon>
        <taxon>Methanomicrobia</taxon>
        <taxon>Methanosarcinales</taxon>
        <taxon>Methanosarcinaceae</taxon>
        <taxon>Methanolobus</taxon>
    </lineage>
</organism>
<accession>A0A7Z7AZT5</accession>
<feature type="active site" description="Nucleophile" evidence="8">
    <location>
        <position position="86"/>
    </location>
</feature>
<dbReference type="NCBIfam" id="NF002957">
    <property type="entry name" value="PRK03619.1"/>
    <property type="match status" value="1"/>
</dbReference>
<dbReference type="InterPro" id="IPR010075">
    <property type="entry name" value="PRibForGlyAmidine_synth_PurQ"/>
</dbReference>
<keyword evidence="2 8" id="KW-0436">Ligase</keyword>
<comment type="catalytic activity">
    <reaction evidence="8">
        <text>L-glutamine + H2O = L-glutamate + NH4(+)</text>
        <dbReference type="Rhea" id="RHEA:15889"/>
        <dbReference type="ChEBI" id="CHEBI:15377"/>
        <dbReference type="ChEBI" id="CHEBI:28938"/>
        <dbReference type="ChEBI" id="CHEBI:29985"/>
        <dbReference type="ChEBI" id="CHEBI:58359"/>
        <dbReference type="EC" id="3.5.1.2"/>
    </reaction>
</comment>
<keyword evidence="6 8" id="KW-0067">ATP-binding</keyword>
<evidence type="ECO:0000313" key="10">
    <source>
        <dbReference type="Proteomes" id="UP000199259"/>
    </source>
</evidence>
<evidence type="ECO:0000256" key="1">
    <source>
        <dbReference type="ARBA" id="ARBA00022490"/>
    </source>
</evidence>
<dbReference type="PROSITE" id="PS51273">
    <property type="entry name" value="GATASE_TYPE_1"/>
    <property type="match status" value="1"/>
</dbReference>
<comment type="subcellular location">
    <subcellularLocation>
        <location evidence="8">Cytoplasm</location>
    </subcellularLocation>
</comment>
<evidence type="ECO:0000256" key="3">
    <source>
        <dbReference type="ARBA" id="ARBA00022741"/>
    </source>
</evidence>
<evidence type="ECO:0000256" key="7">
    <source>
        <dbReference type="ARBA" id="ARBA00022962"/>
    </source>
</evidence>
<keyword evidence="7 8" id="KW-0315">Glutamine amidotransferase</keyword>
<comment type="subunit">
    <text evidence="8">Part of the FGAM synthase complex composed of 1 PurL, 1 PurQ and 2 PurS subunits.</text>
</comment>
<keyword evidence="10" id="KW-1185">Reference proteome</keyword>
<dbReference type="PANTHER" id="PTHR47552:SF1">
    <property type="entry name" value="PHOSPHORIBOSYLFORMYLGLYCINAMIDINE SYNTHASE SUBUNIT PURQ"/>
    <property type="match status" value="1"/>
</dbReference>
<dbReference type="SMART" id="SM01211">
    <property type="entry name" value="GATase_5"/>
    <property type="match status" value="1"/>
</dbReference>
<dbReference type="Gene3D" id="3.40.50.880">
    <property type="match status" value="1"/>
</dbReference>
<dbReference type="GO" id="GO:0006189">
    <property type="term" value="P:'de novo' IMP biosynthetic process"/>
    <property type="evidence" value="ECO:0007669"/>
    <property type="project" value="UniProtKB-UniRule"/>
</dbReference>
<dbReference type="GO" id="GO:0004359">
    <property type="term" value="F:glutaminase activity"/>
    <property type="evidence" value="ECO:0007669"/>
    <property type="project" value="UniProtKB-EC"/>
</dbReference>
<dbReference type="SUPFAM" id="SSF52317">
    <property type="entry name" value="Class I glutamine amidotransferase-like"/>
    <property type="match status" value="1"/>
</dbReference>
<name>A0A7Z7AZT5_9EURY</name>
<dbReference type="InterPro" id="IPR029062">
    <property type="entry name" value="Class_I_gatase-like"/>
</dbReference>
<sequence length="231" mass="25121">MSIGIVQFGGSNCDLDVLHVLKDVLGVDAELVWYKEEDLSRFDGIVVPGGFSYGDYLRAGAIAARTPVMSSIKTLAEAGKPVIGICNGFQILTESGLLDGALTTNNYPKFKCESTLLRVETTDTPFTSKFKKGEVVSIPIAHMEGNFYADEETLSRLEDNGQVAFRYVDKEGKVTDEANPNGSQENIAGIVSAKKNVLGMMPHPERASEEILGSKDGIRIFESMVEFISKN</sequence>
<comment type="pathway">
    <text evidence="8">Purine metabolism; IMP biosynthesis via de novo pathway; 5-amino-1-(5-phospho-D-ribosyl)imidazole from N(2)-formyl-N(1)-(5-phospho-D-ribosyl)glycinamide: step 1/2.</text>
</comment>
<evidence type="ECO:0000256" key="2">
    <source>
        <dbReference type="ARBA" id="ARBA00022598"/>
    </source>
</evidence>
<dbReference type="AlphaFoldDB" id="A0A7Z7AZT5"/>
<evidence type="ECO:0000256" key="8">
    <source>
        <dbReference type="HAMAP-Rule" id="MF_00421"/>
    </source>
</evidence>
<dbReference type="Proteomes" id="UP000199259">
    <property type="component" value="Unassembled WGS sequence"/>
</dbReference>
<comment type="function">
    <text evidence="8">Part of the phosphoribosylformylglycinamidine synthase complex involved in the purines biosynthetic pathway. Catalyzes the ATP-dependent conversion of formylglycinamide ribonucleotide (FGAR) and glutamine to yield formylglycinamidine ribonucleotide (FGAM) and glutamate. The FGAM synthase complex is composed of three subunits. PurQ produces an ammonia molecule by converting glutamine to glutamate. PurL transfers the ammonia molecule to FGAR to form FGAM in an ATP-dependent manner. PurS interacts with PurQ and PurL and is thought to assist in the transfer of the ammonia molecule from PurQ to PurL.</text>
</comment>
<dbReference type="NCBIfam" id="TIGR01737">
    <property type="entry name" value="FGAM_synth_I"/>
    <property type="match status" value="1"/>
</dbReference>
<evidence type="ECO:0000256" key="5">
    <source>
        <dbReference type="ARBA" id="ARBA00022801"/>
    </source>
</evidence>
<keyword evidence="1 8" id="KW-0963">Cytoplasm</keyword>
<feature type="active site" evidence="8">
    <location>
        <position position="205"/>
    </location>
</feature>
<dbReference type="EC" id="6.3.5.3" evidence="8"/>
<protein>
    <recommendedName>
        <fullName evidence="8">Phosphoribosylformylglycinamidine synthase subunit PurQ</fullName>
        <shortName evidence="8">FGAM synthase</shortName>
        <ecNumber evidence="8">6.3.5.3</ecNumber>
    </recommendedName>
    <alternativeName>
        <fullName evidence="8">Formylglycinamide ribonucleotide amidotransferase subunit I</fullName>
        <shortName evidence="8">FGAR amidotransferase I</shortName>
        <shortName evidence="8">FGAR-AT I</shortName>
    </alternativeName>
    <alternativeName>
        <fullName evidence="8">Glutaminase PurQ</fullName>
        <ecNumber evidence="8">3.5.1.2</ecNumber>
    </alternativeName>
    <alternativeName>
        <fullName evidence="8">Phosphoribosylformylglycinamidine synthase subunit I</fullName>
    </alternativeName>
</protein>
<dbReference type="GO" id="GO:0005524">
    <property type="term" value="F:ATP binding"/>
    <property type="evidence" value="ECO:0007669"/>
    <property type="project" value="UniProtKB-KW"/>
</dbReference>
<dbReference type="Pfam" id="PF13507">
    <property type="entry name" value="GATase_5"/>
    <property type="match status" value="1"/>
</dbReference>
<feature type="active site" evidence="8">
    <location>
        <position position="203"/>
    </location>
</feature>
<dbReference type="GO" id="GO:0004642">
    <property type="term" value="F:phosphoribosylformylglycinamidine synthase activity"/>
    <property type="evidence" value="ECO:0007669"/>
    <property type="project" value="UniProtKB-UniRule"/>
</dbReference>
<dbReference type="OrthoDB" id="6486at2157"/>
<evidence type="ECO:0000256" key="6">
    <source>
        <dbReference type="ARBA" id="ARBA00022840"/>
    </source>
</evidence>
<comment type="caution">
    <text evidence="9">The sequence shown here is derived from an EMBL/GenBank/DDBJ whole genome shotgun (WGS) entry which is preliminary data.</text>
</comment>
<gene>
    <name evidence="8" type="primary">purQ</name>
    <name evidence="9" type="ORF">SAMN04488589_1953</name>
</gene>
<keyword evidence="5 8" id="KW-0378">Hydrolase</keyword>
<evidence type="ECO:0000313" key="9">
    <source>
        <dbReference type="EMBL" id="SDG02466.1"/>
    </source>
</evidence>
<comment type="catalytic activity">
    <reaction evidence="8">
        <text>N(2)-formyl-N(1)-(5-phospho-beta-D-ribosyl)glycinamide + L-glutamine + ATP + H2O = 2-formamido-N(1)-(5-O-phospho-beta-D-ribosyl)acetamidine + L-glutamate + ADP + phosphate + H(+)</text>
        <dbReference type="Rhea" id="RHEA:17129"/>
        <dbReference type="ChEBI" id="CHEBI:15377"/>
        <dbReference type="ChEBI" id="CHEBI:15378"/>
        <dbReference type="ChEBI" id="CHEBI:29985"/>
        <dbReference type="ChEBI" id="CHEBI:30616"/>
        <dbReference type="ChEBI" id="CHEBI:43474"/>
        <dbReference type="ChEBI" id="CHEBI:58359"/>
        <dbReference type="ChEBI" id="CHEBI:147286"/>
        <dbReference type="ChEBI" id="CHEBI:147287"/>
        <dbReference type="ChEBI" id="CHEBI:456216"/>
        <dbReference type="EC" id="6.3.5.3"/>
    </reaction>
</comment>
<keyword evidence="3 8" id="KW-0547">Nucleotide-binding</keyword>
<reference evidence="9 10" key="1">
    <citation type="submission" date="2016-10" db="EMBL/GenBank/DDBJ databases">
        <authorList>
            <person name="Varghese N."/>
            <person name="Submissions S."/>
        </authorList>
    </citation>
    <scope>NUCLEOTIDE SEQUENCE [LARGE SCALE GENOMIC DNA]</scope>
    <source>
        <strain evidence="9 10">PL 12/M</strain>
    </source>
</reference>
<dbReference type="PANTHER" id="PTHR47552">
    <property type="entry name" value="PHOSPHORIBOSYLFORMYLGLYCINAMIDINE SYNTHASE SUBUNIT PURQ"/>
    <property type="match status" value="1"/>
</dbReference>
<dbReference type="HAMAP" id="MF_00421">
    <property type="entry name" value="PurQ"/>
    <property type="match status" value="1"/>
</dbReference>
<dbReference type="EC" id="3.5.1.2" evidence="8"/>
<dbReference type="PIRSF" id="PIRSF001586">
    <property type="entry name" value="FGAM_synth_I"/>
    <property type="match status" value="1"/>
</dbReference>
<evidence type="ECO:0000256" key="4">
    <source>
        <dbReference type="ARBA" id="ARBA00022755"/>
    </source>
</evidence>
<proteinExistence type="inferred from homology"/>
<dbReference type="CDD" id="cd01740">
    <property type="entry name" value="GATase1_FGAR_AT"/>
    <property type="match status" value="1"/>
</dbReference>
<dbReference type="EMBL" id="FNCA01000006">
    <property type="protein sequence ID" value="SDG02466.1"/>
    <property type="molecule type" value="Genomic_DNA"/>
</dbReference>
<dbReference type="UniPathway" id="UPA00074">
    <property type="reaction ID" value="UER00128"/>
</dbReference>
<keyword evidence="4 8" id="KW-0658">Purine biosynthesis</keyword>
<dbReference type="GO" id="GO:0005737">
    <property type="term" value="C:cytoplasm"/>
    <property type="evidence" value="ECO:0007669"/>
    <property type="project" value="UniProtKB-SubCell"/>
</dbReference>